<name>A0A7Y9EVC2_9MICO</name>
<evidence type="ECO:0000313" key="7">
    <source>
        <dbReference type="Proteomes" id="UP000552045"/>
    </source>
</evidence>
<organism evidence="6 7">
    <name type="scientific">Microbacterium pseudoresistens</name>
    <dbReference type="NCBI Taxonomy" id="640634"/>
    <lineage>
        <taxon>Bacteria</taxon>
        <taxon>Bacillati</taxon>
        <taxon>Actinomycetota</taxon>
        <taxon>Actinomycetes</taxon>
        <taxon>Micrococcales</taxon>
        <taxon>Microbacteriaceae</taxon>
        <taxon>Microbacterium</taxon>
    </lineage>
</organism>
<protein>
    <submittedName>
        <fullName evidence="6">Hydroxypyruvate isomerase</fullName>
        <ecNumber evidence="6">5.3.1.22</ecNumber>
    </submittedName>
</protein>
<proteinExistence type="inferred from homology"/>
<evidence type="ECO:0000259" key="5">
    <source>
        <dbReference type="Pfam" id="PF01261"/>
    </source>
</evidence>
<dbReference type="InterPro" id="IPR026040">
    <property type="entry name" value="HyI-like"/>
</dbReference>
<evidence type="ECO:0000256" key="2">
    <source>
        <dbReference type="ARBA" id="ARBA00023277"/>
    </source>
</evidence>
<accession>A0A7Y9EVC2</accession>
<feature type="active site" description="Proton donor/acceptor" evidence="4">
    <location>
        <position position="142"/>
    </location>
</feature>
<keyword evidence="1 3" id="KW-0413">Isomerase</keyword>
<comment type="caution">
    <text evidence="6">The sequence shown here is derived from an EMBL/GenBank/DDBJ whole genome shotgun (WGS) entry which is preliminary data.</text>
</comment>
<dbReference type="InterPro" id="IPR050417">
    <property type="entry name" value="Sugar_Epim/Isomerase"/>
</dbReference>
<dbReference type="EMBL" id="JACCBH010000001">
    <property type="protein sequence ID" value="NYD53765.1"/>
    <property type="molecule type" value="Genomic_DNA"/>
</dbReference>
<dbReference type="AlphaFoldDB" id="A0A7Y9EVC2"/>
<feature type="domain" description="Xylose isomerase-like TIM barrel" evidence="5">
    <location>
        <begin position="17"/>
        <end position="258"/>
    </location>
</feature>
<dbReference type="Pfam" id="PF01261">
    <property type="entry name" value="AP_endonuc_2"/>
    <property type="match status" value="1"/>
</dbReference>
<dbReference type="PANTHER" id="PTHR43489:SF6">
    <property type="entry name" value="HYDROXYPYRUVATE ISOMERASE-RELATED"/>
    <property type="match status" value="1"/>
</dbReference>
<dbReference type="InterPro" id="IPR013022">
    <property type="entry name" value="Xyl_isomerase-like_TIM-brl"/>
</dbReference>
<evidence type="ECO:0000313" key="6">
    <source>
        <dbReference type="EMBL" id="NYD53765.1"/>
    </source>
</evidence>
<dbReference type="Gene3D" id="3.20.20.150">
    <property type="entry name" value="Divalent-metal-dependent TIM barrel enzymes"/>
    <property type="match status" value="1"/>
</dbReference>
<evidence type="ECO:0000256" key="1">
    <source>
        <dbReference type="ARBA" id="ARBA00023235"/>
    </source>
</evidence>
<evidence type="ECO:0000256" key="3">
    <source>
        <dbReference type="PIRNR" id="PIRNR006241"/>
    </source>
</evidence>
<dbReference type="GO" id="GO:0046487">
    <property type="term" value="P:glyoxylate metabolic process"/>
    <property type="evidence" value="ECO:0007669"/>
    <property type="project" value="TreeGrafter"/>
</dbReference>
<evidence type="ECO:0000256" key="4">
    <source>
        <dbReference type="PIRSR" id="PIRSR006241-50"/>
    </source>
</evidence>
<keyword evidence="2" id="KW-0119">Carbohydrate metabolism</keyword>
<reference evidence="6 7" key="1">
    <citation type="submission" date="2020-07" db="EMBL/GenBank/DDBJ databases">
        <title>Sequencing the genomes of 1000 actinobacteria strains.</title>
        <authorList>
            <person name="Klenk H.-P."/>
        </authorList>
    </citation>
    <scope>NUCLEOTIDE SEQUENCE [LARGE SCALE GENOMIC DNA]</scope>
    <source>
        <strain evidence="6 7">DSM 22185</strain>
    </source>
</reference>
<dbReference type="GO" id="GO:0008903">
    <property type="term" value="F:hydroxypyruvate isomerase activity"/>
    <property type="evidence" value="ECO:0007669"/>
    <property type="project" value="UniProtKB-EC"/>
</dbReference>
<feature type="active site" description="Proton donor/acceptor" evidence="4">
    <location>
        <position position="241"/>
    </location>
</feature>
<sequence>MNCSILFPELPMLSRPAAARAAGFDAVEFWWPFDSPAPSARQVDDFAVALDDAGVTLTSLGLDHGDLANGDRGIFASAARGDRLRRNVDAALTLGERTGCRTFVGLYGVVDSDDASAAETAVRQYSWAAGVVADAAGEIVIEPMSGVPGYGIRSLGQAAEFIERVREVSGVSNLGVLADLFHLIETEPDISASLRRHASFIRYAQIADRPGRGVPGSGGEPLADLLLLLEELGYTGPVGLEFAPSRRGTAADLAAFRDWAGLSPVPGDETHAITRATTGKGMS</sequence>
<dbReference type="InterPro" id="IPR036237">
    <property type="entry name" value="Xyl_isomerase-like_sf"/>
</dbReference>
<gene>
    <name evidence="6" type="ORF">BKA02_000820</name>
</gene>
<dbReference type="Proteomes" id="UP000552045">
    <property type="component" value="Unassembled WGS sequence"/>
</dbReference>
<keyword evidence="6" id="KW-0670">Pyruvate</keyword>
<dbReference type="PIRSF" id="PIRSF006241">
    <property type="entry name" value="HyI"/>
    <property type="match status" value="1"/>
</dbReference>
<keyword evidence="7" id="KW-1185">Reference proteome</keyword>
<dbReference type="SUPFAM" id="SSF51658">
    <property type="entry name" value="Xylose isomerase-like"/>
    <property type="match status" value="1"/>
</dbReference>
<comment type="similarity">
    <text evidence="3">Belongs to the hyi family.</text>
</comment>
<dbReference type="RefSeq" id="WP_179431570.1">
    <property type="nucleotide sequence ID" value="NZ_JACCBH010000001.1"/>
</dbReference>
<dbReference type="EC" id="5.3.1.22" evidence="6"/>
<dbReference type="PANTHER" id="PTHR43489">
    <property type="entry name" value="ISOMERASE"/>
    <property type="match status" value="1"/>
</dbReference>